<comment type="caution">
    <text evidence="3">The sequence shown here is derived from an EMBL/GenBank/DDBJ whole genome shotgun (WGS) entry which is preliminary data.</text>
</comment>
<proteinExistence type="predicted"/>
<evidence type="ECO:0000313" key="4">
    <source>
        <dbReference type="Proteomes" id="UP000193411"/>
    </source>
</evidence>
<sequence length="670" mass="71115">MEHVPSCQCTRYSPPPRYTPHSTSGSCKLGCFSAFSLRPVVRTYNSNFASPSQVICTYLASAGACSVVTMASRLDAAFDNEDEVDCCVQGCENIATQVCNRRTCKADICADHAHDKQCAICSPASDSRSSIHAPPPTPPSNTASRVLASSSVTRPATRTVTPSSTSRRNTAQDQINVMSPLWTPGAAASASGRLPPGQPSAPSRLRPAATPSLTSSSAMPSSTRPLSQSQPSPSCALRPSASTAGRPPTLARAKRTAATTPPAAQANRSQGRERIGAAPAAMKPNASQSAEETGEVEPTRTLPRHLQEALPYAKAMILTHEAFGEPAAFGKDVVAYIDSLTQTKPLSKKMSAKEGLSLSSIARSRLRVSISKPARSMEAGIHSFALAQELLDQSFANQNTTPTITKLHSPAFDSEIPLHSYTNLLWFAAKLPDGVKSQVIVYVPGLHQAFIAVVREFLWGTSSQANALMMGPILKTSGAWVPSSGKGTVPNDVDFGRLSALIAFVYVAVSSTLCTPFKIGGPIAIAAYRACKDTLHSAGSDPNVRQVLFAKYYDVIFPSSAGDIARLRLGDASVLGLNLAAVPPRPSLSLPVPTGTRAHVVAGRDIDPPALPDQDLPRDRDPIRAQAGRARRSRVVESDEEDAGTVFEQENDGEFFSMALEQGLIQDEED</sequence>
<reference evidence="3 4" key="1">
    <citation type="submission" date="2016-07" db="EMBL/GenBank/DDBJ databases">
        <title>Pervasive Adenine N6-methylation of Active Genes in Fungi.</title>
        <authorList>
            <consortium name="DOE Joint Genome Institute"/>
            <person name="Mondo S.J."/>
            <person name="Dannebaum R.O."/>
            <person name="Kuo R.C."/>
            <person name="Labutti K."/>
            <person name="Haridas S."/>
            <person name="Kuo A."/>
            <person name="Salamov A."/>
            <person name="Ahrendt S.R."/>
            <person name="Lipzen A."/>
            <person name="Sullivan W."/>
            <person name="Andreopoulos W.B."/>
            <person name="Clum A."/>
            <person name="Lindquist E."/>
            <person name="Daum C."/>
            <person name="Ramamoorthy G.K."/>
            <person name="Gryganskyi A."/>
            <person name="Culley D."/>
            <person name="Magnuson J.K."/>
            <person name="James T.Y."/>
            <person name="O'Malley M.A."/>
            <person name="Stajich J.E."/>
            <person name="Spatafora J.W."/>
            <person name="Visel A."/>
            <person name="Grigoriev I.V."/>
        </authorList>
    </citation>
    <scope>NUCLEOTIDE SEQUENCE [LARGE SCALE GENOMIC DNA]</scope>
    <source>
        <strain evidence="3 4">PL171</strain>
    </source>
</reference>
<dbReference type="EMBL" id="MCFL01000018">
    <property type="protein sequence ID" value="ORZ36291.1"/>
    <property type="molecule type" value="Genomic_DNA"/>
</dbReference>
<accession>A0A1Y2HR47</accession>
<evidence type="ECO:0000313" key="3">
    <source>
        <dbReference type="EMBL" id="ORZ36291.1"/>
    </source>
</evidence>
<feature type="compositionally biased region" description="Low complexity" evidence="1">
    <location>
        <begin position="246"/>
        <end position="268"/>
    </location>
</feature>
<organism evidence="3 4">
    <name type="scientific">Catenaria anguillulae PL171</name>
    <dbReference type="NCBI Taxonomy" id="765915"/>
    <lineage>
        <taxon>Eukaryota</taxon>
        <taxon>Fungi</taxon>
        <taxon>Fungi incertae sedis</taxon>
        <taxon>Blastocladiomycota</taxon>
        <taxon>Blastocladiomycetes</taxon>
        <taxon>Blastocladiales</taxon>
        <taxon>Catenariaceae</taxon>
        <taxon>Catenaria</taxon>
    </lineage>
</organism>
<dbReference type="EMBL" id="MCFL01000068">
    <property type="protein sequence ID" value="ORZ31049.1"/>
    <property type="molecule type" value="Genomic_DNA"/>
</dbReference>
<evidence type="ECO:0000256" key="1">
    <source>
        <dbReference type="SAM" id="MobiDB-lite"/>
    </source>
</evidence>
<feature type="region of interest" description="Disordered" evidence="1">
    <location>
        <begin position="604"/>
        <end position="645"/>
    </location>
</feature>
<feature type="compositionally biased region" description="Low complexity" evidence="1">
    <location>
        <begin position="206"/>
        <end position="227"/>
    </location>
</feature>
<protein>
    <submittedName>
        <fullName evidence="3">Uncharacterized protein</fullName>
    </submittedName>
</protein>
<feature type="compositionally biased region" description="Low complexity" evidence="1">
    <location>
        <begin position="148"/>
        <end position="168"/>
    </location>
</feature>
<evidence type="ECO:0000313" key="2">
    <source>
        <dbReference type="EMBL" id="ORZ31049.1"/>
    </source>
</evidence>
<dbReference type="AlphaFoldDB" id="A0A1Y2HR47"/>
<dbReference type="Proteomes" id="UP000193411">
    <property type="component" value="Unassembled WGS sequence"/>
</dbReference>
<name>A0A1Y2HR47_9FUNG</name>
<gene>
    <name evidence="3" type="ORF">BCR44DRAFT_1433151</name>
    <name evidence="2" type="ORF">BCR44DRAFT_1443233</name>
</gene>
<keyword evidence="4" id="KW-1185">Reference proteome</keyword>
<feature type="region of interest" description="Disordered" evidence="1">
    <location>
        <begin position="129"/>
        <end position="301"/>
    </location>
</feature>